<dbReference type="PANTHER" id="PTHR35204:SF1">
    <property type="entry name" value="ENTEROTOXIN"/>
    <property type="match status" value="1"/>
</dbReference>
<proteinExistence type="predicted"/>
<evidence type="ECO:0000256" key="2">
    <source>
        <dbReference type="SAM" id="MobiDB-lite"/>
    </source>
</evidence>
<reference evidence="5" key="1">
    <citation type="journal article" date="2015" name="Genome Announc.">
        <title>Genome sequence of the AIDS-associated pathogen Penicillium marneffei (ATCC18224) and its near taxonomic relative Talaromyces stipitatus (ATCC10500).</title>
        <authorList>
            <person name="Nierman W.C."/>
            <person name="Fedorova-Abrams N.D."/>
            <person name="Andrianopoulos A."/>
        </authorList>
    </citation>
    <scope>NUCLEOTIDE SEQUENCE [LARGE SCALE GENOMIC DNA]</scope>
    <source>
        <strain evidence="5">ATCC 10500 / CBS 375.48 / QM 6759 / NRRL 1006</strain>
    </source>
</reference>
<dbReference type="HOGENOM" id="CLU_017366_2_0_1"/>
<feature type="region of interest" description="Disordered" evidence="2">
    <location>
        <begin position="162"/>
        <end position="188"/>
    </location>
</feature>
<dbReference type="EMBL" id="EQ962656">
    <property type="protein sequence ID" value="EED16154.1"/>
    <property type="molecule type" value="Genomic_DNA"/>
</dbReference>
<evidence type="ECO:0000313" key="5">
    <source>
        <dbReference type="Proteomes" id="UP000001745"/>
    </source>
</evidence>
<organism evidence="4 5">
    <name type="scientific">Talaromyces stipitatus (strain ATCC 10500 / CBS 375.48 / QM 6759 / NRRL 1006)</name>
    <name type="common">Penicillium stipitatum</name>
    <dbReference type="NCBI Taxonomy" id="441959"/>
    <lineage>
        <taxon>Eukaryota</taxon>
        <taxon>Fungi</taxon>
        <taxon>Dikarya</taxon>
        <taxon>Ascomycota</taxon>
        <taxon>Pezizomycotina</taxon>
        <taxon>Eurotiomycetes</taxon>
        <taxon>Eurotiomycetidae</taxon>
        <taxon>Eurotiales</taxon>
        <taxon>Trichocomaceae</taxon>
        <taxon>Talaromyces</taxon>
        <taxon>Talaromyces sect. Talaromyces</taxon>
    </lineage>
</organism>
<feature type="chain" id="PRO_5002875063" evidence="3">
    <location>
        <begin position="20"/>
        <end position="640"/>
    </location>
</feature>
<dbReference type="InParanoid" id="B8MF55"/>
<evidence type="ECO:0000256" key="1">
    <source>
        <dbReference type="SAM" id="Coils"/>
    </source>
</evidence>
<dbReference type="Proteomes" id="UP000001745">
    <property type="component" value="Unassembled WGS sequence"/>
</dbReference>
<dbReference type="GeneID" id="8108138"/>
<keyword evidence="1" id="KW-0175">Coiled coil</keyword>
<dbReference type="PANTHER" id="PTHR35204">
    <property type="entry name" value="YALI0A21131P"/>
    <property type="match status" value="1"/>
</dbReference>
<keyword evidence="5" id="KW-1185">Reference proteome</keyword>
<feature type="signal peptide" evidence="3">
    <location>
        <begin position="1"/>
        <end position="19"/>
    </location>
</feature>
<accession>B8MF55</accession>
<dbReference type="FunCoup" id="B8MF55">
    <property type="interactions" value="17"/>
</dbReference>
<dbReference type="InterPro" id="IPR038921">
    <property type="entry name" value="YOR389W-like"/>
</dbReference>
<evidence type="ECO:0000256" key="3">
    <source>
        <dbReference type="SAM" id="SignalP"/>
    </source>
</evidence>
<dbReference type="PhylomeDB" id="B8MF55"/>
<sequence length="640" mass="73144">MHTTVIIIIALSLFTSSTPLPSPPPNLTTTIHNANHIFNALHSSMRQWGSAWNHNGMSFFLASVPKGTQFYHGTQSSQRVNGTEWLAFEPEHALSFAYAGPFPHPDPEKPSQKVFAGDEGEVRYGYLHTYTAAKDLRLLYIDGLSAGKTDMGTLDSGDRVFLRDSLSTPSPKEQTPHPNPKKKPGLPTEYERALKGCQIAKNDWQDRIHGILRAEAGFEIILCDFARDLDLVRISAVPPRRQDRNNNGWFGGNSYFYRSIASRFHQIGGERVRVNYDRFVTAFAHEELDLFDKGKNEMPRLIQFRSEELEAVREELTRLVMEHDVATEAGAVNWQAVVDMIVTKYSDLLQFFISKEVDSLMDMKSNVSSLYVAFVDDRKRDVDAESVRCAMQFIPSTALDRESLAGRVVYDISYTICSTLRAVLDDVDVVVAKSRIERLVEYLAWTTWKDCKTKCGYNEVCYIPIWPFGTVEDRVNPRCKSPREEMSGGERYWRDGGLKVEHGELQTCQVCEELLFTKSYYVDNHANGNQVCNLVRPRLCCQFWRERSQSRRWWQRWWWEEAPSPDPLQGAPALAQAWPLLSSKPAARVTKIATTQRCQQSQESQSQQQAAERAQRQVEELERQVLQQQQHQGQSSETIK</sequence>
<protein>
    <submittedName>
        <fullName evidence="4">Uncharacterized protein</fullName>
    </submittedName>
</protein>
<dbReference type="STRING" id="441959.B8MF55"/>
<dbReference type="eggNOG" id="ENOG502QRJE">
    <property type="taxonomic scope" value="Eukaryota"/>
</dbReference>
<dbReference type="AlphaFoldDB" id="B8MF55"/>
<keyword evidence="3" id="KW-0732">Signal</keyword>
<feature type="coiled-coil region" evidence="1">
    <location>
        <begin position="604"/>
        <end position="631"/>
    </location>
</feature>
<dbReference type="OMA" id="WPMGTVE"/>
<dbReference type="VEuPathDB" id="FungiDB:TSTA_012620"/>
<gene>
    <name evidence="4" type="ORF">TSTA_012620</name>
</gene>
<dbReference type="RefSeq" id="XP_002483388.1">
    <property type="nucleotide sequence ID" value="XM_002483343.1"/>
</dbReference>
<dbReference type="OrthoDB" id="10261782at2759"/>
<evidence type="ECO:0000313" key="4">
    <source>
        <dbReference type="EMBL" id="EED16154.1"/>
    </source>
</evidence>
<name>B8MF55_TALSN</name>